<evidence type="ECO:0000313" key="7">
    <source>
        <dbReference type="EMBL" id="KFM75915.1"/>
    </source>
</evidence>
<dbReference type="OrthoDB" id="78663at2759"/>
<keyword evidence="5 6" id="KW-0472">Membrane</keyword>
<evidence type="ECO:0000256" key="4">
    <source>
        <dbReference type="ARBA" id="ARBA00022989"/>
    </source>
</evidence>
<evidence type="ECO:0000256" key="6">
    <source>
        <dbReference type="SAM" id="Phobius"/>
    </source>
</evidence>
<dbReference type="SUPFAM" id="SSF103473">
    <property type="entry name" value="MFS general substrate transporter"/>
    <property type="match status" value="1"/>
</dbReference>
<feature type="transmembrane region" description="Helical" evidence="6">
    <location>
        <begin position="110"/>
        <end position="133"/>
    </location>
</feature>
<dbReference type="GO" id="GO:0055120">
    <property type="term" value="C:striated muscle dense body"/>
    <property type="evidence" value="ECO:0007669"/>
    <property type="project" value="TreeGrafter"/>
</dbReference>
<dbReference type="Pfam" id="PF05978">
    <property type="entry name" value="UNC-93"/>
    <property type="match status" value="1"/>
</dbReference>
<dbReference type="GO" id="GO:0005886">
    <property type="term" value="C:plasma membrane"/>
    <property type="evidence" value="ECO:0007669"/>
    <property type="project" value="TreeGrafter"/>
</dbReference>
<dbReference type="Gene3D" id="1.20.1250.20">
    <property type="entry name" value="MFS general substrate transporter like domains"/>
    <property type="match status" value="1"/>
</dbReference>
<comment type="subcellular location">
    <subcellularLocation>
        <location evidence="1">Membrane</location>
        <topology evidence="1">Multi-pass membrane protein</topology>
    </subcellularLocation>
</comment>
<dbReference type="OMA" id="YVITITY"/>
<feature type="transmembrane region" description="Helical" evidence="6">
    <location>
        <begin position="140"/>
        <end position="160"/>
    </location>
</feature>
<evidence type="ECO:0000256" key="2">
    <source>
        <dbReference type="ARBA" id="ARBA00009172"/>
    </source>
</evidence>
<name>A0A087UEX6_STEMI</name>
<dbReference type="PANTHER" id="PTHR19444:SF13">
    <property type="entry name" value="PROTEIN UNC-93 HOMOLOG A"/>
    <property type="match status" value="1"/>
</dbReference>
<protein>
    <submittedName>
        <fullName evidence="7">Protein unc-93-like protein</fullName>
    </submittedName>
</protein>
<accession>A0A087UEX6</accession>
<evidence type="ECO:0000256" key="5">
    <source>
        <dbReference type="ARBA" id="ARBA00023136"/>
    </source>
</evidence>
<dbReference type="GO" id="GO:0006937">
    <property type="term" value="P:regulation of muscle contraction"/>
    <property type="evidence" value="ECO:0007669"/>
    <property type="project" value="TreeGrafter"/>
</dbReference>
<sequence length="204" mass="22799">MMPTDKSSCLPDVAAGNIIIDYSINQSTPTTNDVFPSKAYIACSWGIHHVGFVTICFGVCGAIMAVLVGPLVKCISQMSVLILAACINVTTCGLLYVWEPTPDNVTTYFVFAGVWGMADAIWWSQITALYGLMFPNDREAAFSNFFFWSFLGFFLCYSYANYFSVAVKIDILLFFLITGIICYLIGQIKIKWSPRREYVVIEDE</sequence>
<reference evidence="7 8" key="1">
    <citation type="submission" date="2013-11" db="EMBL/GenBank/DDBJ databases">
        <title>Genome sequencing of Stegodyphus mimosarum.</title>
        <authorList>
            <person name="Bechsgaard J."/>
        </authorList>
    </citation>
    <scope>NUCLEOTIDE SEQUENCE [LARGE SCALE GENOMIC DNA]</scope>
</reference>
<dbReference type="InterPro" id="IPR010291">
    <property type="entry name" value="Ion_channel_UNC-93"/>
</dbReference>
<proteinExistence type="inferred from homology"/>
<dbReference type="AlphaFoldDB" id="A0A087UEX6"/>
<dbReference type="EMBL" id="KK119516">
    <property type="protein sequence ID" value="KFM75915.1"/>
    <property type="molecule type" value="Genomic_DNA"/>
</dbReference>
<keyword evidence="4 6" id="KW-1133">Transmembrane helix</keyword>
<feature type="transmembrane region" description="Helical" evidence="6">
    <location>
        <begin position="80"/>
        <end position="98"/>
    </location>
</feature>
<keyword evidence="3 6" id="KW-0812">Transmembrane</keyword>
<feature type="transmembrane region" description="Helical" evidence="6">
    <location>
        <begin position="45"/>
        <end position="68"/>
    </location>
</feature>
<comment type="similarity">
    <text evidence="2">Belongs to the unc-93 family.</text>
</comment>
<dbReference type="PANTHER" id="PTHR19444">
    <property type="entry name" value="UNC-93 RELATED"/>
    <property type="match status" value="1"/>
</dbReference>
<keyword evidence="8" id="KW-1185">Reference proteome</keyword>
<evidence type="ECO:0000313" key="8">
    <source>
        <dbReference type="Proteomes" id="UP000054359"/>
    </source>
</evidence>
<feature type="non-terminal residue" evidence="7">
    <location>
        <position position="204"/>
    </location>
</feature>
<dbReference type="STRING" id="407821.A0A087UEX6"/>
<evidence type="ECO:0000256" key="3">
    <source>
        <dbReference type="ARBA" id="ARBA00022692"/>
    </source>
</evidence>
<organism evidence="7 8">
    <name type="scientific">Stegodyphus mimosarum</name>
    <name type="common">African social velvet spider</name>
    <dbReference type="NCBI Taxonomy" id="407821"/>
    <lineage>
        <taxon>Eukaryota</taxon>
        <taxon>Metazoa</taxon>
        <taxon>Ecdysozoa</taxon>
        <taxon>Arthropoda</taxon>
        <taxon>Chelicerata</taxon>
        <taxon>Arachnida</taxon>
        <taxon>Araneae</taxon>
        <taxon>Araneomorphae</taxon>
        <taxon>Entelegynae</taxon>
        <taxon>Eresoidea</taxon>
        <taxon>Eresidae</taxon>
        <taxon>Stegodyphus</taxon>
    </lineage>
</organism>
<dbReference type="Proteomes" id="UP000054359">
    <property type="component" value="Unassembled WGS sequence"/>
</dbReference>
<gene>
    <name evidence="7" type="ORF">X975_18458</name>
</gene>
<dbReference type="InterPro" id="IPR051951">
    <property type="entry name" value="UNC-93_regulatory"/>
</dbReference>
<dbReference type="InterPro" id="IPR036259">
    <property type="entry name" value="MFS_trans_sf"/>
</dbReference>
<feature type="transmembrane region" description="Helical" evidence="6">
    <location>
        <begin position="166"/>
        <end position="186"/>
    </location>
</feature>
<dbReference type="GO" id="GO:0015459">
    <property type="term" value="F:potassium channel regulator activity"/>
    <property type="evidence" value="ECO:0007669"/>
    <property type="project" value="TreeGrafter"/>
</dbReference>
<dbReference type="GO" id="GO:0043266">
    <property type="term" value="P:regulation of potassium ion transport"/>
    <property type="evidence" value="ECO:0007669"/>
    <property type="project" value="TreeGrafter"/>
</dbReference>
<evidence type="ECO:0000256" key="1">
    <source>
        <dbReference type="ARBA" id="ARBA00004141"/>
    </source>
</evidence>